<evidence type="ECO:0000313" key="1">
    <source>
        <dbReference type="EMBL" id="KAF0769950.1"/>
    </source>
</evidence>
<dbReference type="Proteomes" id="UP000478052">
    <property type="component" value="Unassembled WGS sequence"/>
</dbReference>
<comment type="caution">
    <text evidence="1">The sequence shown here is derived from an EMBL/GenBank/DDBJ whole genome shotgun (WGS) entry which is preliminary data.</text>
</comment>
<dbReference type="EMBL" id="VUJU01000506">
    <property type="protein sequence ID" value="KAF0769950.1"/>
    <property type="molecule type" value="Genomic_DNA"/>
</dbReference>
<reference evidence="1 2" key="1">
    <citation type="submission" date="2019-08" db="EMBL/GenBank/DDBJ databases">
        <title>Whole genome of Aphis craccivora.</title>
        <authorList>
            <person name="Voronova N.V."/>
            <person name="Shulinski R.S."/>
            <person name="Bandarenka Y.V."/>
            <person name="Zhorov D.G."/>
            <person name="Warner D."/>
        </authorList>
    </citation>
    <scope>NUCLEOTIDE SEQUENCE [LARGE SCALE GENOMIC DNA]</scope>
    <source>
        <strain evidence="1">180601</strain>
        <tissue evidence="1">Whole Body</tissue>
    </source>
</reference>
<sequence length="72" mass="8560">MLFNFKIFYRKEKVKKIESAINNSNPVVVNIIFFINTAMNKIQCHNFEIGNTPYKPSDDINTDEWNQLTKKY</sequence>
<name>A0A6G0ZFV9_APHCR</name>
<keyword evidence="2" id="KW-1185">Reference proteome</keyword>
<dbReference type="AlphaFoldDB" id="A0A6G0ZFV9"/>
<accession>A0A6G0ZFV9</accession>
<organism evidence="1 2">
    <name type="scientific">Aphis craccivora</name>
    <name type="common">Cowpea aphid</name>
    <dbReference type="NCBI Taxonomy" id="307492"/>
    <lineage>
        <taxon>Eukaryota</taxon>
        <taxon>Metazoa</taxon>
        <taxon>Ecdysozoa</taxon>
        <taxon>Arthropoda</taxon>
        <taxon>Hexapoda</taxon>
        <taxon>Insecta</taxon>
        <taxon>Pterygota</taxon>
        <taxon>Neoptera</taxon>
        <taxon>Paraneoptera</taxon>
        <taxon>Hemiptera</taxon>
        <taxon>Sternorrhyncha</taxon>
        <taxon>Aphidomorpha</taxon>
        <taxon>Aphidoidea</taxon>
        <taxon>Aphididae</taxon>
        <taxon>Aphidini</taxon>
        <taxon>Aphis</taxon>
        <taxon>Aphis</taxon>
    </lineage>
</organism>
<gene>
    <name evidence="1" type="ORF">FWK35_00003751</name>
</gene>
<protein>
    <submittedName>
        <fullName evidence="1">Tigger transposable element-derived protein 4-like</fullName>
    </submittedName>
</protein>
<evidence type="ECO:0000313" key="2">
    <source>
        <dbReference type="Proteomes" id="UP000478052"/>
    </source>
</evidence>
<proteinExistence type="predicted"/>